<dbReference type="Pfam" id="PF00293">
    <property type="entry name" value="NUDIX"/>
    <property type="match status" value="1"/>
</dbReference>
<sequence length="200" mass="21626">MLTRESCAAALGAFETRTADLGGRRHAAVALAVVTRAGAEPTLLLTLRPSKMRAHPGQFALPGGAIDPGETPPEAAIRELEEELGVRAAPSGVLGRLDDFVTRSGYVITPVVVWVGDLDAPLAPNPDEVALVFEVTMAELDREPRFHAIADSPEPLIQWPFRGEYLFAPTAAVMHQFREVVLRGRHTRVDAFAQPDFAAR</sequence>
<dbReference type="PRINTS" id="PR00502">
    <property type="entry name" value="NUDIXFAMILY"/>
</dbReference>
<dbReference type="InterPro" id="IPR045121">
    <property type="entry name" value="CoAse"/>
</dbReference>
<dbReference type="GO" id="GO:0010945">
    <property type="term" value="F:coenzyme A diphosphatase activity"/>
    <property type="evidence" value="ECO:0007669"/>
    <property type="project" value="InterPro"/>
</dbReference>
<comment type="similarity">
    <text evidence="3 8">Belongs to the Nudix hydrolase family.</text>
</comment>
<dbReference type="Gene3D" id="3.90.79.10">
    <property type="entry name" value="Nucleoside Triphosphate Pyrophosphohydrolase"/>
    <property type="match status" value="1"/>
</dbReference>
<keyword evidence="11" id="KW-1185">Reference proteome</keyword>
<dbReference type="PROSITE" id="PS00893">
    <property type="entry name" value="NUDIX_BOX"/>
    <property type="match status" value="1"/>
</dbReference>
<dbReference type="EMBL" id="FNAB01000004">
    <property type="protein sequence ID" value="SDD47147.1"/>
    <property type="molecule type" value="Genomic_DNA"/>
</dbReference>
<proteinExistence type="inferred from homology"/>
<dbReference type="InterPro" id="IPR015797">
    <property type="entry name" value="NUDIX_hydrolase-like_dom_sf"/>
</dbReference>
<evidence type="ECO:0000256" key="4">
    <source>
        <dbReference type="ARBA" id="ARBA00022723"/>
    </source>
</evidence>
<comment type="cofactor">
    <cofactor evidence="1">
        <name>Mn(2+)</name>
        <dbReference type="ChEBI" id="CHEBI:29035"/>
    </cofactor>
</comment>
<gene>
    <name evidence="10" type="ORF">SAMN05444580_104360</name>
</gene>
<evidence type="ECO:0000256" key="8">
    <source>
        <dbReference type="RuleBase" id="RU003476"/>
    </source>
</evidence>
<evidence type="ECO:0000256" key="5">
    <source>
        <dbReference type="ARBA" id="ARBA00022801"/>
    </source>
</evidence>
<evidence type="ECO:0000256" key="7">
    <source>
        <dbReference type="ARBA" id="ARBA00023211"/>
    </source>
</evidence>
<evidence type="ECO:0000256" key="3">
    <source>
        <dbReference type="ARBA" id="ARBA00005582"/>
    </source>
</evidence>
<dbReference type="GO" id="GO:0046872">
    <property type="term" value="F:metal ion binding"/>
    <property type="evidence" value="ECO:0007669"/>
    <property type="project" value="UniProtKB-KW"/>
</dbReference>
<comment type="cofactor">
    <cofactor evidence="2">
        <name>Mg(2+)</name>
        <dbReference type="ChEBI" id="CHEBI:18420"/>
    </cofactor>
</comment>
<evidence type="ECO:0000256" key="6">
    <source>
        <dbReference type="ARBA" id="ARBA00022842"/>
    </source>
</evidence>
<evidence type="ECO:0000313" key="10">
    <source>
        <dbReference type="EMBL" id="SDD47147.1"/>
    </source>
</evidence>
<reference evidence="10 11" key="1">
    <citation type="submission" date="2016-10" db="EMBL/GenBank/DDBJ databases">
        <authorList>
            <person name="de Groot N.N."/>
        </authorList>
    </citation>
    <scope>NUCLEOTIDE SEQUENCE [LARGE SCALE GENOMIC DNA]</scope>
    <source>
        <strain evidence="10 11">JCM 11308</strain>
    </source>
</reference>
<evidence type="ECO:0000256" key="2">
    <source>
        <dbReference type="ARBA" id="ARBA00001946"/>
    </source>
</evidence>
<organism evidence="10 11">
    <name type="scientific">Rhodococcus tukisamuensis</name>
    <dbReference type="NCBI Taxonomy" id="168276"/>
    <lineage>
        <taxon>Bacteria</taxon>
        <taxon>Bacillati</taxon>
        <taxon>Actinomycetota</taxon>
        <taxon>Actinomycetes</taxon>
        <taxon>Mycobacteriales</taxon>
        <taxon>Nocardiaceae</taxon>
        <taxon>Rhodococcus</taxon>
    </lineage>
</organism>
<keyword evidence="7" id="KW-0464">Manganese</keyword>
<dbReference type="SUPFAM" id="SSF55811">
    <property type="entry name" value="Nudix"/>
    <property type="match status" value="1"/>
</dbReference>
<dbReference type="PANTHER" id="PTHR12992:SF11">
    <property type="entry name" value="MITOCHONDRIAL COENZYME A DIPHOSPHATASE NUDT8"/>
    <property type="match status" value="1"/>
</dbReference>
<keyword evidence="5 8" id="KW-0378">Hydrolase</keyword>
<dbReference type="InterPro" id="IPR020084">
    <property type="entry name" value="NUDIX_hydrolase_CS"/>
</dbReference>
<name>A0A1G6V2C5_9NOCA</name>
<evidence type="ECO:0000256" key="1">
    <source>
        <dbReference type="ARBA" id="ARBA00001936"/>
    </source>
</evidence>
<keyword evidence="4" id="KW-0479">Metal-binding</keyword>
<feature type="domain" description="Nudix hydrolase" evidence="9">
    <location>
        <begin position="24"/>
        <end position="157"/>
    </location>
</feature>
<keyword evidence="6" id="KW-0460">Magnesium</keyword>
<dbReference type="STRING" id="168276.SAMN05444580_104360"/>
<accession>A0A1G6V2C5</accession>
<protein>
    <submittedName>
        <fullName evidence="10">ADP-ribose pyrophosphatase YjhB, NUDIX family</fullName>
    </submittedName>
</protein>
<dbReference type="Proteomes" id="UP000199417">
    <property type="component" value="Unassembled WGS sequence"/>
</dbReference>
<evidence type="ECO:0000313" key="11">
    <source>
        <dbReference type="Proteomes" id="UP000199417"/>
    </source>
</evidence>
<dbReference type="InterPro" id="IPR000086">
    <property type="entry name" value="NUDIX_hydrolase_dom"/>
</dbReference>
<evidence type="ECO:0000259" key="9">
    <source>
        <dbReference type="PROSITE" id="PS51462"/>
    </source>
</evidence>
<dbReference type="AlphaFoldDB" id="A0A1G6V2C5"/>
<dbReference type="CDD" id="cd03426">
    <property type="entry name" value="NUDIX_CoAse_Nudt7"/>
    <property type="match status" value="1"/>
</dbReference>
<dbReference type="InterPro" id="IPR020476">
    <property type="entry name" value="Nudix_hydrolase"/>
</dbReference>
<dbReference type="PROSITE" id="PS51462">
    <property type="entry name" value="NUDIX"/>
    <property type="match status" value="1"/>
</dbReference>
<dbReference type="PANTHER" id="PTHR12992">
    <property type="entry name" value="NUDIX HYDROLASE"/>
    <property type="match status" value="1"/>
</dbReference>